<dbReference type="GO" id="GO:0003677">
    <property type="term" value="F:DNA binding"/>
    <property type="evidence" value="ECO:0007669"/>
    <property type="project" value="UniProtKB-KW"/>
</dbReference>
<feature type="domain" description="Resolvase/invertase-type recombinase catalytic" evidence="5">
    <location>
        <begin position="10"/>
        <end position="165"/>
    </location>
</feature>
<evidence type="ECO:0000313" key="8">
    <source>
        <dbReference type="Proteomes" id="UP000430120"/>
    </source>
</evidence>
<keyword evidence="8" id="KW-1185">Reference proteome</keyword>
<evidence type="ECO:0000259" key="5">
    <source>
        <dbReference type="PROSITE" id="PS51736"/>
    </source>
</evidence>
<sequence>MASKPPKDTLVYSYRRFSSGRQASGHSLERQTAKAREWCAERGYTLDESLALADLGVSAYSGDNVARGALAGFLAAARAGRIPRGSIFLVESLDRISRASLPEAITVLTSIVETGVRVVSLIDNHEWNETTIKDTTSFMLSVLLFSRAHNESSTKAGRVSAKFQAKREARLPVVSIGHGPGWAVPKPDRSGWDIDAARAESVVKVFEMAAAGHGGIAIARQANQSGWPLPWRVRANTSTRWEHTGVSRLLRDRRTIGEWQPKKMIAGKLTPDGDVEPDYFPRVVSDKLWLRVQAALSGRGGPVRVRGVNADIFAGLLYCRCGERMERKAPAGRGYARYYCLGRKHGASECEGVAESVLLGPLLSAIGQIEQRAFNPGTAAANARKELATNEAKLAELRERAERVLDLLEESGGSALLRERLAGIEKDMATAEANIARAKASLGAVPLLDADFGKRLAAEAASVVADKANVEGRLRVSQALWQVAKRIVWSGRNFIVHARSGAAFGVVPPVESLGRAKNRNAGKPRRVKEAEPHGPTSGGSAAGSTSLGE</sequence>
<dbReference type="EMBL" id="VZPB01000030">
    <property type="protein sequence ID" value="KAB0580710.1"/>
    <property type="molecule type" value="Genomic_DNA"/>
</dbReference>
<comment type="caution">
    <text evidence="7">The sequence shown here is derived from an EMBL/GenBank/DDBJ whole genome shotgun (WGS) entry which is preliminary data.</text>
</comment>
<dbReference type="InterPro" id="IPR036162">
    <property type="entry name" value="Resolvase-like_N_sf"/>
</dbReference>
<evidence type="ECO:0000313" key="7">
    <source>
        <dbReference type="EMBL" id="KAB0580710.1"/>
    </source>
</evidence>
<dbReference type="SMART" id="SM00857">
    <property type="entry name" value="Resolvase"/>
    <property type="match status" value="1"/>
</dbReference>
<evidence type="ECO:0000256" key="2">
    <source>
        <dbReference type="ARBA" id="ARBA00023172"/>
    </source>
</evidence>
<dbReference type="OrthoDB" id="9791494at2"/>
<evidence type="ECO:0000256" key="4">
    <source>
        <dbReference type="SAM" id="MobiDB-lite"/>
    </source>
</evidence>
<keyword evidence="3" id="KW-0175">Coiled coil</keyword>
<dbReference type="Pfam" id="PF07508">
    <property type="entry name" value="Recombinase"/>
    <property type="match status" value="1"/>
</dbReference>
<dbReference type="RefSeq" id="WP_151124570.1">
    <property type="nucleotide sequence ID" value="NZ_CP088081.1"/>
</dbReference>
<name>A0A643FBH2_IDEDE</name>
<evidence type="ECO:0000256" key="1">
    <source>
        <dbReference type="ARBA" id="ARBA00023125"/>
    </source>
</evidence>
<dbReference type="Pfam" id="PF00239">
    <property type="entry name" value="Resolvase"/>
    <property type="match status" value="1"/>
</dbReference>
<evidence type="ECO:0000256" key="3">
    <source>
        <dbReference type="SAM" id="Coils"/>
    </source>
</evidence>
<dbReference type="PANTHER" id="PTHR30461:SF2">
    <property type="entry name" value="SERINE RECOMBINASE PINE-RELATED"/>
    <property type="match status" value="1"/>
</dbReference>
<feature type="compositionally biased region" description="Basic residues" evidence="4">
    <location>
        <begin position="516"/>
        <end position="526"/>
    </location>
</feature>
<dbReference type="Gene3D" id="3.40.50.1390">
    <property type="entry name" value="Resolvase, N-terminal catalytic domain"/>
    <property type="match status" value="1"/>
</dbReference>
<evidence type="ECO:0000259" key="6">
    <source>
        <dbReference type="PROSITE" id="PS51737"/>
    </source>
</evidence>
<feature type="coiled-coil region" evidence="3">
    <location>
        <begin position="380"/>
        <end position="441"/>
    </location>
</feature>
<dbReference type="Gene3D" id="3.90.1750.20">
    <property type="entry name" value="Putative Large Serine Recombinase, Chain B, Domain 2"/>
    <property type="match status" value="1"/>
</dbReference>
<dbReference type="InterPro" id="IPR011109">
    <property type="entry name" value="DNA_bind_recombinase_dom"/>
</dbReference>
<dbReference type="CDD" id="cd00338">
    <property type="entry name" value="Ser_Recombinase"/>
    <property type="match status" value="1"/>
</dbReference>
<dbReference type="PROSITE" id="PS51736">
    <property type="entry name" value="RECOMBINASES_3"/>
    <property type="match status" value="1"/>
</dbReference>
<feature type="domain" description="Recombinase" evidence="6">
    <location>
        <begin position="180"/>
        <end position="302"/>
    </location>
</feature>
<dbReference type="Proteomes" id="UP000430120">
    <property type="component" value="Unassembled WGS sequence"/>
</dbReference>
<dbReference type="InterPro" id="IPR006119">
    <property type="entry name" value="Resolv_N"/>
</dbReference>
<dbReference type="PANTHER" id="PTHR30461">
    <property type="entry name" value="DNA-INVERTASE FROM LAMBDOID PROPHAGE"/>
    <property type="match status" value="1"/>
</dbReference>
<organism evidence="7 8">
    <name type="scientific">Ideonella dechloratans</name>
    <dbReference type="NCBI Taxonomy" id="36863"/>
    <lineage>
        <taxon>Bacteria</taxon>
        <taxon>Pseudomonadati</taxon>
        <taxon>Pseudomonadota</taxon>
        <taxon>Betaproteobacteria</taxon>
        <taxon>Burkholderiales</taxon>
        <taxon>Sphaerotilaceae</taxon>
        <taxon>Ideonella</taxon>
    </lineage>
</organism>
<accession>A0A643FBH2</accession>
<dbReference type="InterPro" id="IPR038109">
    <property type="entry name" value="DNA_bind_recomb_sf"/>
</dbReference>
<keyword evidence="1" id="KW-0238">DNA-binding</keyword>
<dbReference type="PROSITE" id="PS51737">
    <property type="entry name" value="RECOMBINASE_DNA_BIND"/>
    <property type="match status" value="1"/>
</dbReference>
<dbReference type="GO" id="GO:0000150">
    <property type="term" value="F:DNA strand exchange activity"/>
    <property type="evidence" value="ECO:0007669"/>
    <property type="project" value="InterPro"/>
</dbReference>
<keyword evidence="2" id="KW-0233">DNA recombination</keyword>
<reference evidence="7 8" key="1">
    <citation type="submission" date="2019-09" db="EMBL/GenBank/DDBJ databases">
        <title>Draft genome sequences of 48 bacterial type strains from the CCUG.</title>
        <authorList>
            <person name="Tunovic T."/>
            <person name="Pineiro-Iglesias B."/>
            <person name="Unosson C."/>
            <person name="Inganas E."/>
            <person name="Ohlen M."/>
            <person name="Cardew S."/>
            <person name="Jensie-Markopoulos S."/>
            <person name="Salva-Serra F."/>
            <person name="Jaen-Luchoro D."/>
            <person name="Karlsson R."/>
            <person name="Svensson-Stadler L."/>
            <person name="Chun J."/>
            <person name="Moore E."/>
        </authorList>
    </citation>
    <scope>NUCLEOTIDE SEQUENCE [LARGE SCALE GENOMIC DNA]</scope>
    <source>
        <strain evidence="7 8">CCUG 30977</strain>
    </source>
</reference>
<proteinExistence type="predicted"/>
<dbReference type="AlphaFoldDB" id="A0A643FBH2"/>
<protein>
    <submittedName>
        <fullName evidence="7">Recombinase family protein</fullName>
    </submittedName>
</protein>
<dbReference type="InterPro" id="IPR050639">
    <property type="entry name" value="SSR_resolvase"/>
</dbReference>
<gene>
    <name evidence="7" type="ORF">F7Q92_13055</name>
</gene>
<feature type="region of interest" description="Disordered" evidence="4">
    <location>
        <begin position="513"/>
        <end position="549"/>
    </location>
</feature>
<dbReference type="SUPFAM" id="SSF53041">
    <property type="entry name" value="Resolvase-like"/>
    <property type="match status" value="1"/>
</dbReference>